<evidence type="ECO:0000313" key="3">
    <source>
        <dbReference type="Proteomes" id="UP000077255"/>
    </source>
</evidence>
<evidence type="ECO:0000313" key="2">
    <source>
        <dbReference type="EMBL" id="AND68831.1"/>
    </source>
</evidence>
<accession>A0A160MZH1</accession>
<dbReference type="Proteomes" id="UP000077255">
    <property type="component" value="Chromosome"/>
</dbReference>
<dbReference type="RefSeq" id="WP_063671491.1">
    <property type="nucleotide sequence ID" value="NZ_CP014841.1"/>
</dbReference>
<keyword evidence="1" id="KW-1133">Transmembrane helix</keyword>
<keyword evidence="1" id="KW-0472">Membrane</keyword>
<gene>
    <name evidence="2" type="ORF">ATSB10_13770</name>
</gene>
<evidence type="ECO:0000256" key="1">
    <source>
        <dbReference type="SAM" id="Phobius"/>
    </source>
</evidence>
<name>A0A160MZH1_9GAMM</name>
<dbReference type="PATRIC" id="fig|445710.3.peg.1373"/>
<protein>
    <submittedName>
        <fullName evidence="2">Uncharacterized protein</fullName>
    </submittedName>
</protein>
<dbReference type="OrthoDB" id="9889322at2"/>
<feature type="transmembrane region" description="Helical" evidence="1">
    <location>
        <begin position="12"/>
        <end position="31"/>
    </location>
</feature>
<reference evidence="2 3" key="1">
    <citation type="submission" date="2016-02" db="EMBL/GenBank/DDBJ databases">
        <title>Complete genome sequencing and analysis of ATSB10, Dyella thiooxydans isolated from rhizosphere soil of sunflower (Helianthus annuus L.).</title>
        <authorList>
            <person name="Lee Y."/>
            <person name="Hwangbo K."/>
            <person name="Chung H."/>
            <person name="Yoo J."/>
            <person name="Kim K.Y."/>
            <person name="Sa T.M."/>
            <person name="Um Y."/>
            <person name="Madhaiyan M."/>
        </authorList>
    </citation>
    <scope>NUCLEOTIDE SEQUENCE [LARGE SCALE GENOMIC DNA]</scope>
    <source>
        <strain evidence="2 3">ATSB10</strain>
    </source>
</reference>
<keyword evidence="3" id="KW-1185">Reference proteome</keyword>
<keyword evidence="1" id="KW-0812">Transmembrane</keyword>
<dbReference type="AlphaFoldDB" id="A0A160MZH1"/>
<sequence length="65" mass="7165">MDPQPRHRRASLWLFAACVALYLGLLGPWLMSAASTLAVTVGLALLVALLVWAWRLFGHTFTQGK</sequence>
<proteinExistence type="predicted"/>
<organism evidence="2 3">
    <name type="scientific">Dyella thiooxydans</name>
    <dbReference type="NCBI Taxonomy" id="445710"/>
    <lineage>
        <taxon>Bacteria</taxon>
        <taxon>Pseudomonadati</taxon>
        <taxon>Pseudomonadota</taxon>
        <taxon>Gammaproteobacteria</taxon>
        <taxon>Lysobacterales</taxon>
        <taxon>Rhodanobacteraceae</taxon>
        <taxon>Dyella</taxon>
    </lineage>
</organism>
<dbReference type="KEGG" id="dtx:ATSB10_13770"/>
<feature type="transmembrane region" description="Helical" evidence="1">
    <location>
        <begin position="37"/>
        <end position="57"/>
    </location>
</feature>
<dbReference type="EMBL" id="CP014841">
    <property type="protein sequence ID" value="AND68831.1"/>
    <property type="molecule type" value="Genomic_DNA"/>
</dbReference>